<dbReference type="Proteomes" id="UP000503308">
    <property type="component" value="Chromosome"/>
</dbReference>
<dbReference type="PRINTS" id="PR00035">
    <property type="entry name" value="HTHGNTR"/>
</dbReference>
<dbReference type="Pfam" id="PF07729">
    <property type="entry name" value="FCD"/>
    <property type="match status" value="1"/>
</dbReference>
<dbReference type="EMBL" id="CP048788">
    <property type="protein sequence ID" value="QJF52376.1"/>
    <property type="molecule type" value="Genomic_DNA"/>
</dbReference>
<protein>
    <submittedName>
        <fullName evidence="5">GntR family transcriptional regulator</fullName>
    </submittedName>
</protein>
<dbReference type="GO" id="GO:0003677">
    <property type="term" value="F:DNA binding"/>
    <property type="evidence" value="ECO:0007669"/>
    <property type="project" value="UniProtKB-KW"/>
</dbReference>
<proteinExistence type="predicted"/>
<evidence type="ECO:0000313" key="6">
    <source>
        <dbReference type="Proteomes" id="UP000503308"/>
    </source>
</evidence>
<keyword evidence="2" id="KW-0238">DNA-binding</keyword>
<dbReference type="PANTHER" id="PTHR43537">
    <property type="entry name" value="TRANSCRIPTIONAL REGULATOR, GNTR FAMILY"/>
    <property type="match status" value="1"/>
</dbReference>
<dbReference type="SMART" id="SM00895">
    <property type="entry name" value="FCD"/>
    <property type="match status" value="1"/>
</dbReference>
<dbReference type="KEGG" id="rpon:G3256_14960"/>
<dbReference type="InterPro" id="IPR011711">
    <property type="entry name" value="GntR_C"/>
</dbReference>
<evidence type="ECO:0000256" key="3">
    <source>
        <dbReference type="ARBA" id="ARBA00023163"/>
    </source>
</evidence>
<feature type="domain" description="HTH gntR-type" evidence="4">
    <location>
        <begin position="16"/>
        <end position="83"/>
    </location>
</feature>
<dbReference type="Gene3D" id="1.10.10.10">
    <property type="entry name" value="Winged helix-like DNA-binding domain superfamily/Winged helix DNA-binding domain"/>
    <property type="match status" value="1"/>
</dbReference>
<dbReference type="SUPFAM" id="SSF48008">
    <property type="entry name" value="GntR ligand-binding domain-like"/>
    <property type="match status" value="1"/>
</dbReference>
<accession>A0A858SZQ4</accession>
<dbReference type="InterPro" id="IPR036390">
    <property type="entry name" value="WH_DNA-bd_sf"/>
</dbReference>
<dbReference type="PANTHER" id="PTHR43537:SF5">
    <property type="entry name" value="UXU OPERON TRANSCRIPTIONAL REGULATOR"/>
    <property type="match status" value="1"/>
</dbReference>
<dbReference type="Gene3D" id="1.20.120.530">
    <property type="entry name" value="GntR ligand-binding domain-like"/>
    <property type="match status" value="1"/>
</dbReference>
<dbReference type="SUPFAM" id="SSF46785">
    <property type="entry name" value="Winged helix' DNA-binding domain"/>
    <property type="match status" value="1"/>
</dbReference>
<dbReference type="InterPro" id="IPR036388">
    <property type="entry name" value="WH-like_DNA-bd_sf"/>
</dbReference>
<evidence type="ECO:0000256" key="2">
    <source>
        <dbReference type="ARBA" id="ARBA00023125"/>
    </source>
</evidence>
<keyword evidence="6" id="KW-1185">Reference proteome</keyword>
<name>A0A858SZQ4_9RHOB</name>
<evidence type="ECO:0000259" key="4">
    <source>
        <dbReference type="PROSITE" id="PS50949"/>
    </source>
</evidence>
<dbReference type="SMART" id="SM00345">
    <property type="entry name" value="HTH_GNTR"/>
    <property type="match status" value="1"/>
</dbReference>
<reference evidence="5 6" key="1">
    <citation type="submission" date="2020-02" db="EMBL/GenBank/DDBJ databases">
        <title>Genome sequence of Roseobacter ponti.</title>
        <authorList>
            <person name="Hollensteiner J."/>
            <person name="Schneider D."/>
            <person name="Poehlein A."/>
            <person name="Daniel R."/>
        </authorList>
    </citation>
    <scope>NUCLEOTIDE SEQUENCE [LARGE SCALE GENOMIC DNA]</scope>
    <source>
        <strain evidence="5 6">DSM 106830</strain>
    </source>
</reference>
<dbReference type="CDD" id="cd07377">
    <property type="entry name" value="WHTH_GntR"/>
    <property type="match status" value="1"/>
</dbReference>
<keyword evidence="3" id="KW-0804">Transcription</keyword>
<evidence type="ECO:0000256" key="1">
    <source>
        <dbReference type="ARBA" id="ARBA00023015"/>
    </source>
</evidence>
<dbReference type="Pfam" id="PF00392">
    <property type="entry name" value="GntR"/>
    <property type="match status" value="1"/>
</dbReference>
<dbReference type="GO" id="GO:0003700">
    <property type="term" value="F:DNA-binding transcription factor activity"/>
    <property type="evidence" value="ECO:0007669"/>
    <property type="project" value="InterPro"/>
</dbReference>
<evidence type="ECO:0000313" key="5">
    <source>
        <dbReference type="EMBL" id="QJF52376.1"/>
    </source>
</evidence>
<dbReference type="PROSITE" id="PS50949">
    <property type="entry name" value="HTH_GNTR"/>
    <property type="match status" value="1"/>
</dbReference>
<dbReference type="InterPro" id="IPR000524">
    <property type="entry name" value="Tscrpt_reg_HTH_GntR"/>
</dbReference>
<keyword evidence="1" id="KW-0805">Transcription regulation</keyword>
<dbReference type="RefSeq" id="WP_169641595.1">
    <property type="nucleotide sequence ID" value="NZ_CP048788.1"/>
</dbReference>
<gene>
    <name evidence="5" type="ORF">G3256_14960</name>
</gene>
<dbReference type="InterPro" id="IPR008920">
    <property type="entry name" value="TF_FadR/GntR_C"/>
</dbReference>
<organism evidence="5 6">
    <name type="scientific">Roseobacter ponti</name>
    <dbReference type="NCBI Taxonomy" id="1891787"/>
    <lineage>
        <taxon>Bacteria</taxon>
        <taxon>Pseudomonadati</taxon>
        <taxon>Pseudomonadota</taxon>
        <taxon>Alphaproteobacteria</taxon>
        <taxon>Rhodobacterales</taxon>
        <taxon>Roseobacteraceae</taxon>
        <taxon>Roseobacter</taxon>
    </lineage>
</organism>
<sequence length="240" mass="26898">MMPKRTEYEEGRIIPLTLSAQVVDRLRNWILLGDLAPGEVLVERVLSEKLGVSRTPMREALQLLGREGLITITPNRRPRVASPGLSDILELLEVHRLVEAHGARLAAKHISQEALTDLQRLLDEMEISGTRRGELEFFELDMAFHRQIVEASGNATLIETHSLLNARLYRTRFLSTQSISGRPLMQAQHTQILKALRARDADRAQAGVEEHLHQLGRNITAIFNEASKEKGTGPQPGRTS</sequence>
<dbReference type="AlphaFoldDB" id="A0A858SZQ4"/>